<evidence type="ECO:0000256" key="1">
    <source>
        <dbReference type="ARBA" id="ARBA00013260"/>
    </source>
</evidence>
<proteinExistence type="predicted"/>
<comment type="catalytic activity">
    <reaction evidence="3">
        <text>an N-acyl-L-alpha-aminoacyl-tRNA + H2O = an N-acyl-L-amino acid + a tRNA + H(+)</text>
        <dbReference type="Rhea" id="RHEA:54448"/>
        <dbReference type="Rhea" id="RHEA-COMP:10123"/>
        <dbReference type="Rhea" id="RHEA-COMP:13883"/>
        <dbReference type="ChEBI" id="CHEBI:15377"/>
        <dbReference type="ChEBI" id="CHEBI:15378"/>
        <dbReference type="ChEBI" id="CHEBI:59874"/>
        <dbReference type="ChEBI" id="CHEBI:78442"/>
        <dbReference type="ChEBI" id="CHEBI:138191"/>
        <dbReference type="EC" id="3.1.1.29"/>
    </reaction>
</comment>
<name>A0A7X3LGI6_9BACL</name>
<dbReference type="RefSeq" id="WP_160499088.1">
    <property type="nucleotide sequence ID" value="NZ_WUBI01000002.1"/>
</dbReference>
<dbReference type="EMBL" id="WUBI01000002">
    <property type="protein sequence ID" value="MWV44796.1"/>
    <property type="molecule type" value="Genomic_DNA"/>
</dbReference>
<dbReference type="Pfam" id="PF01981">
    <property type="entry name" value="PTH2"/>
    <property type="match status" value="1"/>
</dbReference>
<dbReference type="EC" id="3.1.1.29" evidence="1"/>
<dbReference type="Proteomes" id="UP000460318">
    <property type="component" value="Unassembled WGS sequence"/>
</dbReference>
<keyword evidence="5" id="KW-1185">Reference proteome</keyword>
<organism evidence="4 5">
    <name type="scientific">Paenibacillus dendrobii</name>
    <dbReference type="NCBI Taxonomy" id="2691084"/>
    <lineage>
        <taxon>Bacteria</taxon>
        <taxon>Bacillati</taxon>
        <taxon>Bacillota</taxon>
        <taxon>Bacilli</taxon>
        <taxon>Bacillales</taxon>
        <taxon>Paenibacillaceae</taxon>
        <taxon>Paenibacillus</taxon>
    </lineage>
</organism>
<evidence type="ECO:0000313" key="5">
    <source>
        <dbReference type="Proteomes" id="UP000460318"/>
    </source>
</evidence>
<dbReference type="InterPro" id="IPR002833">
    <property type="entry name" value="PTH2"/>
</dbReference>
<keyword evidence="2" id="KW-0378">Hydrolase</keyword>
<comment type="caution">
    <text evidence="4">The sequence shown here is derived from an EMBL/GenBank/DDBJ whole genome shotgun (WGS) entry which is preliminary data.</text>
</comment>
<dbReference type="InterPro" id="IPR023476">
    <property type="entry name" value="Pep_tRNA_hydro_II_dom_sf"/>
</dbReference>
<evidence type="ECO:0000256" key="3">
    <source>
        <dbReference type="ARBA" id="ARBA00048707"/>
    </source>
</evidence>
<gene>
    <name evidence="4" type="ORF">GRF59_14340</name>
</gene>
<accession>A0A7X3LGI6</accession>
<reference evidence="4 5" key="1">
    <citation type="submission" date="2019-12" db="EMBL/GenBank/DDBJ databases">
        <title>Paenibacillus sp. nov., an endophytic bacterium isolated from the stem of Dendrobium.</title>
        <authorList>
            <person name="Zhao R."/>
        </authorList>
    </citation>
    <scope>NUCLEOTIDE SEQUENCE [LARGE SCALE GENOMIC DNA]</scope>
    <source>
        <strain evidence="4 5">HJL G12</strain>
    </source>
</reference>
<dbReference type="AlphaFoldDB" id="A0A7X3LGI6"/>
<dbReference type="SUPFAM" id="SSF102462">
    <property type="entry name" value="Peptidyl-tRNA hydrolase II"/>
    <property type="match status" value="1"/>
</dbReference>
<protein>
    <recommendedName>
        <fullName evidence="1">peptidyl-tRNA hydrolase</fullName>
        <ecNumber evidence="1">3.1.1.29</ecNumber>
    </recommendedName>
</protein>
<evidence type="ECO:0000256" key="2">
    <source>
        <dbReference type="ARBA" id="ARBA00022801"/>
    </source>
</evidence>
<evidence type="ECO:0000313" key="4">
    <source>
        <dbReference type="EMBL" id="MWV44796.1"/>
    </source>
</evidence>
<dbReference type="Gene3D" id="3.40.1490.10">
    <property type="entry name" value="Bit1"/>
    <property type="match status" value="1"/>
</dbReference>
<sequence length="44" mass="5251">MEQGWYYIRDNGRTEIPENSLTVVGCVPDYKSELHKQVKRFHLL</sequence>
<dbReference type="GO" id="GO:0004045">
    <property type="term" value="F:peptidyl-tRNA hydrolase activity"/>
    <property type="evidence" value="ECO:0007669"/>
    <property type="project" value="UniProtKB-EC"/>
</dbReference>